<evidence type="ECO:0000313" key="1">
    <source>
        <dbReference type="EMBL" id="KAJ9651324.1"/>
    </source>
</evidence>
<keyword evidence="2" id="KW-1185">Reference proteome</keyword>
<reference evidence="1" key="1">
    <citation type="submission" date="2022-10" db="EMBL/GenBank/DDBJ databases">
        <title>Culturing micro-colonial fungi from biological soil crusts in the Mojave desert and describing Neophaeococcomyces mojavensis, and introducing the new genera and species Taxawa tesnikishii.</title>
        <authorList>
            <person name="Kurbessoian T."/>
            <person name="Stajich J.E."/>
        </authorList>
    </citation>
    <scope>NUCLEOTIDE SEQUENCE</scope>
    <source>
        <strain evidence="1">JES_112</strain>
    </source>
</reference>
<organism evidence="1 2">
    <name type="scientific">Neophaeococcomyces mojaviensis</name>
    <dbReference type="NCBI Taxonomy" id="3383035"/>
    <lineage>
        <taxon>Eukaryota</taxon>
        <taxon>Fungi</taxon>
        <taxon>Dikarya</taxon>
        <taxon>Ascomycota</taxon>
        <taxon>Pezizomycotina</taxon>
        <taxon>Eurotiomycetes</taxon>
        <taxon>Chaetothyriomycetidae</taxon>
        <taxon>Chaetothyriales</taxon>
        <taxon>Chaetothyriales incertae sedis</taxon>
        <taxon>Neophaeococcomyces</taxon>
    </lineage>
</organism>
<proteinExistence type="predicted"/>
<dbReference type="EMBL" id="JAPDRQ010000264">
    <property type="protein sequence ID" value="KAJ9651324.1"/>
    <property type="molecule type" value="Genomic_DNA"/>
</dbReference>
<protein>
    <submittedName>
        <fullName evidence="1">Uncharacterized protein</fullName>
    </submittedName>
</protein>
<dbReference type="Proteomes" id="UP001172386">
    <property type="component" value="Unassembled WGS sequence"/>
</dbReference>
<name>A0ACC2ZUI2_9EURO</name>
<gene>
    <name evidence="1" type="ORF">H2198_009390</name>
</gene>
<accession>A0ACC2ZUI2</accession>
<comment type="caution">
    <text evidence="1">The sequence shown here is derived from an EMBL/GenBank/DDBJ whole genome shotgun (WGS) entry which is preliminary data.</text>
</comment>
<evidence type="ECO:0000313" key="2">
    <source>
        <dbReference type="Proteomes" id="UP001172386"/>
    </source>
</evidence>
<sequence length="363" mass="38791">MTSSDNFEGWLGLDKDSVKGQMKWGKFQPKKWTENEVDIEISHCGICGSDLHTLSSGWGPTPYPCVVGHEIVGKAVRVGSNVKHVKVGDRVGVGAQALSCLQSSCAACSNDLENYCGSDDKCNTYGSSYPNDEGMSYGGYADHNRTNGHFVFKIPDGLASADAAPMLCGGITVYSPLKNNGCGPGKTVGIVGVGGLGHFGILFARALGADKVVGISRKRSKEKEVLDLGADQYIATDDDQDWIAKNTRTLDLIISTVSSENMPITGYLQLLKVYGTLIQVGAPDNGSLPAINAFTLFTSGVKIGGSGVGSPKEISEMLELAAEKKIKPWVQQRPLSEANDAIVDLKNGKARFRYVLVNEKHVR</sequence>